<dbReference type="InterPro" id="IPR027417">
    <property type="entry name" value="P-loop_NTPase"/>
</dbReference>
<gene>
    <name evidence="8" type="ORF">HNP21_006288</name>
</gene>
<dbReference type="AlphaFoldDB" id="A0A7W3NHG7"/>
<feature type="transmembrane region" description="Helical" evidence="7">
    <location>
        <begin position="50"/>
        <end position="73"/>
    </location>
</feature>
<dbReference type="Pfam" id="PF02534">
    <property type="entry name" value="T4SS-DNA_transf"/>
    <property type="match status" value="1"/>
</dbReference>
<keyword evidence="5 7" id="KW-1133">Transmembrane helix</keyword>
<keyword evidence="6 7" id="KW-0472">Membrane</keyword>
<reference evidence="8" key="1">
    <citation type="submission" date="2020-08" db="EMBL/GenBank/DDBJ databases">
        <title>Functional genomics of gut bacteria from endangered species of beetles.</title>
        <authorList>
            <person name="Carlos-Shanley C."/>
        </authorList>
    </citation>
    <scope>NUCLEOTIDE SEQUENCE [LARGE SCALE GENOMIC DNA]</scope>
    <source>
        <strain evidence="8">S00060</strain>
    </source>
</reference>
<evidence type="ECO:0000256" key="3">
    <source>
        <dbReference type="ARBA" id="ARBA00022475"/>
    </source>
</evidence>
<evidence type="ECO:0000256" key="1">
    <source>
        <dbReference type="ARBA" id="ARBA00004651"/>
    </source>
</evidence>
<dbReference type="PANTHER" id="PTHR37937:SF1">
    <property type="entry name" value="CONJUGATIVE TRANSFER: DNA TRANSPORT"/>
    <property type="match status" value="1"/>
</dbReference>
<dbReference type="Gene3D" id="3.40.50.300">
    <property type="entry name" value="P-loop containing nucleotide triphosphate hydrolases"/>
    <property type="match status" value="1"/>
</dbReference>
<keyword evidence="3" id="KW-1003">Cell membrane</keyword>
<name>A0A7W3NHG7_PRIAR</name>
<accession>A0A7W3NHG7</accession>
<dbReference type="GO" id="GO:0005886">
    <property type="term" value="C:plasma membrane"/>
    <property type="evidence" value="ECO:0007669"/>
    <property type="project" value="UniProtKB-SubCell"/>
</dbReference>
<evidence type="ECO:0000256" key="7">
    <source>
        <dbReference type="SAM" id="Phobius"/>
    </source>
</evidence>
<evidence type="ECO:0000256" key="2">
    <source>
        <dbReference type="ARBA" id="ARBA00008806"/>
    </source>
</evidence>
<comment type="caution">
    <text evidence="8">The sequence shown here is derived from an EMBL/GenBank/DDBJ whole genome shotgun (WGS) entry which is preliminary data.</text>
</comment>
<dbReference type="Proteomes" id="UP000543174">
    <property type="component" value="Unassembled WGS sequence"/>
</dbReference>
<feature type="transmembrane region" description="Helical" evidence="7">
    <location>
        <begin position="12"/>
        <end position="30"/>
    </location>
</feature>
<dbReference type="InterPro" id="IPR051539">
    <property type="entry name" value="T4SS-coupling_protein"/>
</dbReference>
<keyword evidence="9" id="KW-1185">Reference proteome</keyword>
<sequence length="547" mass="62805">MHTSTKTLKELFFFVLLIMNGYLSYKIYLFSNRDTYLLGGDTSFTFNSEVFAPMFLIFIGLTIVESLIIFLLVKRLRSSTVLASSRLLNYKQVPAEQRQQKNYMFHSKKKSRAFKNDKSGLLLSQNLKLETSKCFEHSVVIAPTGAGKSASVLRPELEELDNTSIVVIDSKKELYKQTHKKKREQGYNVYQLNLYDPTNSVGFDLLRSCQSIEDVEKLSESLLTNAEGDWGKLSENLLTAVLIKVYAKKGTLSDAVDLLADLSIDETELLNEFEKAPDAAKLAIKEFIQTLGSEGMVASIFKTIQSELKVFKRQSMRDLQKQAELFDVLTLRKEKAILYISYPEDESKLYSSFLSPFYYTLLNKTKNYVSEDMEKDYMFIQFLIDEFANIGRITEFTTFLSTIRSKKMGIQIFLQSFEQLSRNYPGEESIILENCKTKIAMAGVSDKTAETFAKLMGKEQYKSYSHSVGDHHSSSSVSDQTKEVLSMDDIRRIKSYQILIISDNLRPIMDDKNYSYYNKIQFWIFKCSPFNKKTTDKIIDCFKSKGN</sequence>
<dbReference type="SUPFAM" id="SSF52540">
    <property type="entry name" value="P-loop containing nucleoside triphosphate hydrolases"/>
    <property type="match status" value="1"/>
</dbReference>
<comment type="subcellular location">
    <subcellularLocation>
        <location evidence="1">Cell membrane</location>
        <topology evidence="1">Multi-pass membrane protein</topology>
    </subcellularLocation>
</comment>
<protein>
    <submittedName>
        <fullName evidence="8">Type IV secretion system protein VirD4</fullName>
    </submittedName>
</protein>
<dbReference type="PANTHER" id="PTHR37937">
    <property type="entry name" value="CONJUGATIVE TRANSFER: DNA TRANSPORT"/>
    <property type="match status" value="1"/>
</dbReference>
<evidence type="ECO:0000256" key="6">
    <source>
        <dbReference type="ARBA" id="ARBA00023136"/>
    </source>
</evidence>
<dbReference type="EMBL" id="JACJHT010000027">
    <property type="protein sequence ID" value="MBA9043110.1"/>
    <property type="molecule type" value="Genomic_DNA"/>
</dbReference>
<evidence type="ECO:0000313" key="9">
    <source>
        <dbReference type="Proteomes" id="UP000543174"/>
    </source>
</evidence>
<evidence type="ECO:0000256" key="4">
    <source>
        <dbReference type="ARBA" id="ARBA00022692"/>
    </source>
</evidence>
<comment type="similarity">
    <text evidence="2">Belongs to the VirD4/TraG family.</text>
</comment>
<evidence type="ECO:0000256" key="5">
    <source>
        <dbReference type="ARBA" id="ARBA00022989"/>
    </source>
</evidence>
<dbReference type="InterPro" id="IPR003688">
    <property type="entry name" value="TraG/VirD4"/>
</dbReference>
<organism evidence="8 9">
    <name type="scientific">Priestia aryabhattai</name>
    <name type="common">Bacillus aryabhattai</name>
    <dbReference type="NCBI Taxonomy" id="412384"/>
    <lineage>
        <taxon>Bacteria</taxon>
        <taxon>Bacillati</taxon>
        <taxon>Bacillota</taxon>
        <taxon>Bacilli</taxon>
        <taxon>Bacillales</taxon>
        <taxon>Bacillaceae</taxon>
        <taxon>Priestia</taxon>
    </lineage>
</organism>
<keyword evidence="4 7" id="KW-0812">Transmembrane</keyword>
<dbReference type="RefSeq" id="WP_182528299.1">
    <property type="nucleotide sequence ID" value="NZ_JACJHT010000027.1"/>
</dbReference>
<proteinExistence type="inferred from homology"/>
<dbReference type="CDD" id="cd01127">
    <property type="entry name" value="TrwB_TraG_TraD_VirD4"/>
    <property type="match status" value="1"/>
</dbReference>
<evidence type="ECO:0000313" key="8">
    <source>
        <dbReference type="EMBL" id="MBA9043110.1"/>
    </source>
</evidence>